<dbReference type="FunFam" id="3.40.640.10:FF:000004">
    <property type="entry name" value="Acetylornithine aminotransferase"/>
    <property type="match status" value="1"/>
</dbReference>
<comment type="subunit">
    <text evidence="5">Homodimer.</text>
</comment>
<comment type="similarity">
    <text evidence="5">Belongs to the class-III pyridoxal-phosphate-dependent aminotransferase family. ArgD subfamily.</text>
</comment>
<dbReference type="InterPro" id="IPR004636">
    <property type="entry name" value="AcOrn/SuccOrn_fam"/>
</dbReference>
<keyword evidence="5" id="KW-0963">Cytoplasm</keyword>
<dbReference type="NCBIfam" id="TIGR00707">
    <property type="entry name" value="argD"/>
    <property type="match status" value="1"/>
</dbReference>
<accession>A0AA46PSH8</accession>
<dbReference type="EC" id="2.6.1.11" evidence="5"/>
<gene>
    <name evidence="5" type="primary">argD</name>
    <name evidence="6" type="ORF">OD459_07285</name>
</gene>
<dbReference type="InterPro" id="IPR015421">
    <property type="entry name" value="PyrdxlP-dep_Trfase_major"/>
</dbReference>
<dbReference type="Proteomes" id="UP001163104">
    <property type="component" value="Chromosome"/>
</dbReference>
<evidence type="ECO:0000256" key="1">
    <source>
        <dbReference type="ARBA" id="ARBA00022576"/>
    </source>
</evidence>
<comment type="cofactor">
    <cofactor evidence="5">
        <name>pyridoxal 5'-phosphate</name>
        <dbReference type="ChEBI" id="CHEBI:597326"/>
    </cofactor>
    <text evidence="5">Binds 1 pyridoxal phosphate per subunit.</text>
</comment>
<organism evidence="6 7">
    <name type="scientific">Cytobacillus firmus</name>
    <name type="common">Bacillus firmus</name>
    <dbReference type="NCBI Taxonomy" id="1399"/>
    <lineage>
        <taxon>Bacteria</taxon>
        <taxon>Bacillati</taxon>
        <taxon>Bacillota</taxon>
        <taxon>Bacilli</taxon>
        <taxon>Bacillales</taxon>
        <taxon>Bacillaceae</taxon>
        <taxon>Cytobacillus</taxon>
    </lineage>
</organism>
<evidence type="ECO:0000256" key="4">
    <source>
        <dbReference type="ARBA" id="ARBA00022898"/>
    </source>
</evidence>
<dbReference type="CDD" id="cd00610">
    <property type="entry name" value="OAT_like"/>
    <property type="match status" value="1"/>
</dbReference>
<keyword evidence="2 5" id="KW-0028">Amino-acid biosynthesis</keyword>
<feature type="binding site" evidence="5">
    <location>
        <begin position="221"/>
        <end position="224"/>
    </location>
    <ligand>
        <name>pyridoxal 5'-phosphate</name>
        <dbReference type="ChEBI" id="CHEBI:597326"/>
    </ligand>
</feature>
<dbReference type="InterPro" id="IPR015424">
    <property type="entry name" value="PyrdxlP-dep_Trfase"/>
</dbReference>
<sequence>MDRDERICQEGGFNLSNLFPTYARWEVEPEKAEGSYLFDKSGKRYLDFTSGIGVCNLGHRPAAVQKSINEQLNKFWHVSNLFIQDQQENAAKALSEAAGMDLVFFANSGAEANEAAIKLARKASGREKIITFQQSFHGRTFATMAATGQDKIKSGYGSMLEKFKYVPFNDINALKDEMDLETAAVMLEIVQGEGGIHIGNQEFLAETEKLCKEYGALLIVDEIQTGIGRTGKAFGFQHFDLAPDIVTAAKGLGSGMPIGAVIGRKALEGVFGPGSHGSTFGGNPISIAAAIATMKTIFNDDFLQGVQEKSAYLFDKLTEALKQIAAVKEIRQLGFMVGIESDTPLPSLLKELRDQGLLALPAGENVLRLLPPLTASRSEIDEAVQILQSILNEFSKSAV</sequence>
<dbReference type="InterPro" id="IPR015422">
    <property type="entry name" value="PyrdxlP-dep_Trfase_small"/>
</dbReference>
<name>A0AA46PSH8_CYTFI</name>
<comment type="subcellular location">
    <subcellularLocation>
        <location evidence="5">Cytoplasm</location>
    </subcellularLocation>
</comment>
<dbReference type="PANTHER" id="PTHR11986:SF79">
    <property type="entry name" value="ACETYLORNITHINE AMINOTRANSFERASE, MITOCHONDRIAL"/>
    <property type="match status" value="1"/>
</dbReference>
<dbReference type="AlphaFoldDB" id="A0AA46PSH8"/>
<feature type="binding site" evidence="5">
    <location>
        <position position="136"/>
    </location>
    <ligand>
        <name>pyridoxal 5'-phosphate</name>
        <dbReference type="ChEBI" id="CHEBI:597326"/>
    </ligand>
</feature>
<proteinExistence type="inferred from homology"/>
<protein>
    <recommendedName>
        <fullName evidence="5">Acetylornithine aminotransferase</fullName>
        <shortName evidence="5">ACOAT</shortName>
        <ecNumber evidence="5">2.6.1.11</ecNumber>
    </recommendedName>
</protein>
<dbReference type="Gene3D" id="3.40.640.10">
    <property type="entry name" value="Type I PLP-dependent aspartate aminotransferase-like (Major domain)"/>
    <property type="match status" value="1"/>
</dbReference>
<keyword evidence="3 5" id="KW-0808">Transferase</keyword>
<dbReference type="NCBIfam" id="NF002797">
    <property type="entry name" value="PRK02936.1"/>
    <property type="match status" value="1"/>
</dbReference>
<evidence type="ECO:0000313" key="7">
    <source>
        <dbReference type="Proteomes" id="UP001163104"/>
    </source>
</evidence>
<dbReference type="GO" id="GO:0003992">
    <property type="term" value="F:N2-acetyl-L-ornithine:2-oxoglutarate 5-aminotransferase activity"/>
    <property type="evidence" value="ECO:0007669"/>
    <property type="project" value="UniProtKB-UniRule"/>
</dbReference>
<evidence type="ECO:0000256" key="2">
    <source>
        <dbReference type="ARBA" id="ARBA00022605"/>
    </source>
</evidence>
<dbReference type="GO" id="GO:0030170">
    <property type="term" value="F:pyridoxal phosphate binding"/>
    <property type="evidence" value="ECO:0007669"/>
    <property type="project" value="InterPro"/>
</dbReference>
<dbReference type="PROSITE" id="PS00600">
    <property type="entry name" value="AA_TRANSFER_CLASS_3"/>
    <property type="match status" value="1"/>
</dbReference>
<dbReference type="GO" id="GO:0006526">
    <property type="term" value="P:L-arginine biosynthetic process"/>
    <property type="evidence" value="ECO:0007669"/>
    <property type="project" value="UniProtKB-UniRule"/>
</dbReference>
<feature type="binding site" evidence="5">
    <location>
        <position position="139"/>
    </location>
    <ligand>
        <name>N(2)-acetyl-L-ornithine</name>
        <dbReference type="ChEBI" id="CHEBI:57805"/>
    </ligand>
</feature>
<reference evidence="6" key="1">
    <citation type="submission" date="2022-10" db="EMBL/GenBank/DDBJ databases">
        <title>Mechanism of multi-heavy metal repair in Cytobacillus Firmus M7.</title>
        <authorList>
            <person name="Li X."/>
            <person name="Yu C."/>
        </authorList>
    </citation>
    <scope>NUCLEOTIDE SEQUENCE</scope>
    <source>
        <strain evidence="6">M7</strain>
    </source>
</reference>
<comment type="miscellaneous">
    <text evidence="5">May also have succinyldiaminopimelate aminotransferase activity, thus carrying out the corresponding step in lysine biosynthesis.</text>
</comment>
<dbReference type="NCBIfam" id="NF002325">
    <property type="entry name" value="PRK01278.1"/>
    <property type="match status" value="1"/>
</dbReference>
<dbReference type="GO" id="GO:0005737">
    <property type="term" value="C:cytoplasm"/>
    <property type="evidence" value="ECO:0007669"/>
    <property type="project" value="UniProtKB-SubCell"/>
</dbReference>
<feature type="binding site" evidence="5">
    <location>
        <begin position="109"/>
        <end position="110"/>
    </location>
    <ligand>
        <name>pyridoxal 5'-phosphate</name>
        <dbReference type="ChEBI" id="CHEBI:597326"/>
    </ligand>
</feature>
<evidence type="ECO:0000313" key="6">
    <source>
        <dbReference type="EMBL" id="UYG96825.1"/>
    </source>
</evidence>
<keyword evidence="5" id="KW-0055">Arginine biosynthesis</keyword>
<dbReference type="EMBL" id="CP107027">
    <property type="protein sequence ID" value="UYG96825.1"/>
    <property type="molecule type" value="Genomic_DNA"/>
</dbReference>
<evidence type="ECO:0000256" key="3">
    <source>
        <dbReference type="ARBA" id="ARBA00022679"/>
    </source>
</evidence>
<evidence type="ECO:0000256" key="5">
    <source>
        <dbReference type="HAMAP-Rule" id="MF_01107"/>
    </source>
</evidence>
<keyword evidence="1 5" id="KW-0032">Aminotransferase</keyword>
<dbReference type="InterPro" id="IPR049704">
    <property type="entry name" value="Aminotrans_3_PPA_site"/>
</dbReference>
<feature type="binding site" evidence="5">
    <location>
        <position position="278"/>
    </location>
    <ligand>
        <name>N(2)-acetyl-L-ornithine</name>
        <dbReference type="ChEBI" id="CHEBI:57805"/>
    </ligand>
</feature>
<dbReference type="HAMAP" id="MF_01107">
    <property type="entry name" value="ArgD_aminotrans_3"/>
    <property type="match status" value="1"/>
</dbReference>
<keyword evidence="4 5" id="KW-0663">Pyridoxal phosphate</keyword>
<comment type="pathway">
    <text evidence="5">Amino-acid biosynthesis; L-arginine biosynthesis; N(2)-acetyl-L-ornithine from L-glutamate: step 4/4.</text>
</comment>
<dbReference type="PANTHER" id="PTHR11986">
    <property type="entry name" value="AMINOTRANSFERASE CLASS III"/>
    <property type="match status" value="1"/>
</dbReference>
<feature type="binding site" evidence="5">
    <location>
        <position position="279"/>
    </location>
    <ligand>
        <name>pyridoxal 5'-phosphate</name>
        <dbReference type="ChEBI" id="CHEBI:597326"/>
    </ligand>
</feature>
<feature type="modified residue" description="N6-(pyridoxal phosphate)lysine" evidence="5">
    <location>
        <position position="250"/>
    </location>
</feature>
<dbReference type="SUPFAM" id="SSF53383">
    <property type="entry name" value="PLP-dependent transferases"/>
    <property type="match status" value="1"/>
</dbReference>
<dbReference type="GO" id="GO:0042802">
    <property type="term" value="F:identical protein binding"/>
    <property type="evidence" value="ECO:0007669"/>
    <property type="project" value="TreeGrafter"/>
</dbReference>
<dbReference type="Gene3D" id="3.90.1150.10">
    <property type="entry name" value="Aspartate Aminotransferase, domain 1"/>
    <property type="match status" value="1"/>
</dbReference>
<dbReference type="Pfam" id="PF00202">
    <property type="entry name" value="Aminotran_3"/>
    <property type="match status" value="1"/>
</dbReference>
<comment type="catalytic activity">
    <reaction evidence="5">
        <text>N(2)-acetyl-L-ornithine + 2-oxoglutarate = N-acetyl-L-glutamate 5-semialdehyde + L-glutamate</text>
        <dbReference type="Rhea" id="RHEA:18049"/>
        <dbReference type="ChEBI" id="CHEBI:16810"/>
        <dbReference type="ChEBI" id="CHEBI:29123"/>
        <dbReference type="ChEBI" id="CHEBI:29985"/>
        <dbReference type="ChEBI" id="CHEBI:57805"/>
        <dbReference type="EC" id="2.6.1.11"/>
    </reaction>
</comment>
<dbReference type="InterPro" id="IPR005814">
    <property type="entry name" value="Aminotrans_3"/>
</dbReference>
<dbReference type="InterPro" id="IPR050103">
    <property type="entry name" value="Class-III_PLP-dep_AT"/>
</dbReference>
<dbReference type="PIRSF" id="PIRSF000521">
    <property type="entry name" value="Transaminase_4ab_Lys_Orn"/>
    <property type="match status" value="1"/>
</dbReference>